<evidence type="ECO:0000313" key="1">
    <source>
        <dbReference type="EMBL" id="MCP1675643.1"/>
    </source>
</evidence>
<accession>A0AAE3G782</accession>
<name>A0AAE3G782_9GAMM</name>
<sequence length="139" mass="15366">MIGNQDRSKKQLARLGSTLARDVDELSDEDLLQEYDNPVAAAAETRSLINAVVSAHSKQRLQAARRGYDALASKTTLSVVELSPEQKWALIERFSSDDPALREKLTMAARNQDDHGADIDTYLQDLVELGVIDEEGNLL</sequence>
<gene>
    <name evidence="1" type="ORF">J2T57_002793</name>
</gene>
<dbReference type="AlphaFoldDB" id="A0AAE3G782"/>
<evidence type="ECO:0000313" key="2">
    <source>
        <dbReference type="Proteomes" id="UP001205843"/>
    </source>
</evidence>
<reference evidence="1" key="1">
    <citation type="submission" date="2022-03" db="EMBL/GenBank/DDBJ databases">
        <title>Genomic Encyclopedia of Type Strains, Phase III (KMG-III): the genomes of soil and plant-associated and newly described type strains.</title>
        <authorList>
            <person name="Whitman W."/>
        </authorList>
    </citation>
    <scope>NUCLEOTIDE SEQUENCE</scope>
    <source>
        <strain evidence="1">ANL 6-2</strain>
    </source>
</reference>
<dbReference type="RefSeq" id="WP_253479261.1">
    <property type="nucleotide sequence ID" value="NZ_JALJXV010000006.1"/>
</dbReference>
<protein>
    <submittedName>
        <fullName evidence="1">Uncharacterized protein</fullName>
    </submittedName>
</protein>
<dbReference type="Proteomes" id="UP001205843">
    <property type="component" value="Unassembled WGS sequence"/>
</dbReference>
<organism evidence="1 2">
    <name type="scientific">Natronocella acetinitrilica</name>
    <dbReference type="NCBI Taxonomy" id="414046"/>
    <lineage>
        <taxon>Bacteria</taxon>
        <taxon>Pseudomonadati</taxon>
        <taxon>Pseudomonadota</taxon>
        <taxon>Gammaproteobacteria</taxon>
        <taxon>Chromatiales</taxon>
        <taxon>Ectothiorhodospiraceae</taxon>
        <taxon>Natronocella</taxon>
    </lineage>
</organism>
<dbReference type="EMBL" id="JALJXV010000006">
    <property type="protein sequence ID" value="MCP1675643.1"/>
    <property type="molecule type" value="Genomic_DNA"/>
</dbReference>
<proteinExistence type="predicted"/>
<comment type="caution">
    <text evidence="1">The sequence shown here is derived from an EMBL/GenBank/DDBJ whole genome shotgun (WGS) entry which is preliminary data.</text>
</comment>
<keyword evidence="2" id="KW-1185">Reference proteome</keyword>